<dbReference type="GO" id="GO:0042910">
    <property type="term" value="F:xenobiotic transmembrane transporter activity"/>
    <property type="evidence" value="ECO:0007669"/>
    <property type="project" value="TreeGrafter"/>
</dbReference>
<feature type="transmembrane region" description="Helical" evidence="1">
    <location>
        <begin position="432"/>
        <end position="454"/>
    </location>
</feature>
<feature type="transmembrane region" description="Helical" evidence="1">
    <location>
        <begin position="569"/>
        <end position="602"/>
    </location>
</feature>
<dbReference type="InterPro" id="IPR027463">
    <property type="entry name" value="AcrB_DN_DC_subdom"/>
</dbReference>
<dbReference type="PANTHER" id="PTHR32063">
    <property type="match status" value="1"/>
</dbReference>
<dbReference type="InterPro" id="IPR001036">
    <property type="entry name" value="Acrflvin-R"/>
</dbReference>
<feature type="transmembrane region" description="Helical" evidence="1">
    <location>
        <begin position="361"/>
        <end position="378"/>
    </location>
</feature>
<dbReference type="SUPFAM" id="SSF82714">
    <property type="entry name" value="Multidrug efflux transporter AcrB TolC docking domain, DN and DC subdomains"/>
    <property type="match status" value="2"/>
</dbReference>
<feature type="transmembrane region" description="Helical" evidence="1">
    <location>
        <begin position="947"/>
        <end position="966"/>
    </location>
</feature>
<keyword evidence="1" id="KW-0472">Membrane</keyword>
<dbReference type="Proteomes" id="UP000535078">
    <property type="component" value="Unassembled WGS sequence"/>
</dbReference>
<feature type="transmembrane region" description="Helical" evidence="1">
    <location>
        <begin position="1076"/>
        <end position="1102"/>
    </location>
</feature>
<keyword evidence="1" id="KW-1133">Transmembrane helix</keyword>
<comment type="caution">
    <text evidence="2">The sequence shown here is derived from an EMBL/GenBank/DDBJ whole genome shotgun (WGS) entry which is preliminary data.</text>
</comment>
<dbReference type="EMBL" id="JAATIT010000003">
    <property type="protein sequence ID" value="NJB90401.1"/>
    <property type="molecule type" value="Genomic_DNA"/>
</dbReference>
<dbReference type="Gene3D" id="3.30.2090.10">
    <property type="entry name" value="Multidrug efflux transporter AcrB TolC docking domain, DN and DC subdomains"/>
    <property type="match status" value="2"/>
</dbReference>
<organism evidence="2 3">
    <name type="scientific">Sphingopyxis italica</name>
    <dbReference type="NCBI Taxonomy" id="1129133"/>
    <lineage>
        <taxon>Bacteria</taxon>
        <taxon>Pseudomonadati</taxon>
        <taxon>Pseudomonadota</taxon>
        <taxon>Alphaproteobacteria</taxon>
        <taxon>Sphingomonadales</taxon>
        <taxon>Sphingomonadaceae</taxon>
        <taxon>Sphingopyxis</taxon>
    </lineage>
</organism>
<dbReference type="Pfam" id="PF00873">
    <property type="entry name" value="ACR_tran"/>
    <property type="match status" value="2"/>
</dbReference>
<dbReference type="GO" id="GO:0005886">
    <property type="term" value="C:plasma membrane"/>
    <property type="evidence" value="ECO:0007669"/>
    <property type="project" value="TreeGrafter"/>
</dbReference>
<dbReference type="SUPFAM" id="SSF82866">
    <property type="entry name" value="Multidrug efflux transporter AcrB transmembrane domain"/>
    <property type="match status" value="2"/>
</dbReference>
<keyword evidence="3" id="KW-1185">Reference proteome</keyword>
<accession>A0A7X5XSV4</accession>
<evidence type="ECO:0000313" key="3">
    <source>
        <dbReference type="Proteomes" id="UP000535078"/>
    </source>
</evidence>
<feature type="transmembrane region" description="Helical" evidence="1">
    <location>
        <begin position="460"/>
        <end position="479"/>
    </location>
</feature>
<feature type="transmembrane region" description="Helical" evidence="1">
    <location>
        <begin position="535"/>
        <end position="557"/>
    </location>
</feature>
<reference evidence="2 3" key="1">
    <citation type="submission" date="2020-03" db="EMBL/GenBank/DDBJ databases">
        <title>Genomic Encyclopedia of Type Strains, Phase IV (KMG-IV): sequencing the most valuable type-strain genomes for metagenomic binning, comparative biology and taxonomic classification.</title>
        <authorList>
            <person name="Goeker M."/>
        </authorList>
    </citation>
    <scope>NUCLEOTIDE SEQUENCE [LARGE SCALE GENOMIC DNA]</scope>
    <source>
        <strain evidence="2 3">DSM 25229</strain>
    </source>
</reference>
<dbReference type="PANTHER" id="PTHR32063:SF77">
    <property type="entry name" value="ACR FAMILY TRANSPORT PROTEIN"/>
    <property type="match status" value="1"/>
</dbReference>
<proteinExistence type="predicted"/>
<dbReference type="RefSeq" id="WP_167921846.1">
    <property type="nucleotide sequence ID" value="NZ_JAATIT010000003.1"/>
</dbReference>
<evidence type="ECO:0000313" key="2">
    <source>
        <dbReference type="EMBL" id="NJB90401.1"/>
    </source>
</evidence>
<keyword evidence="1" id="KW-0812">Transmembrane</keyword>
<dbReference type="Gene3D" id="3.30.70.1430">
    <property type="entry name" value="Multidrug efflux transporter AcrB pore domain"/>
    <property type="match status" value="1"/>
</dbReference>
<evidence type="ECO:0000256" key="1">
    <source>
        <dbReference type="SAM" id="Phobius"/>
    </source>
</evidence>
<dbReference type="PRINTS" id="PR00702">
    <property type="entry name" value="ACRIFLAVINRP"/>
</dbReference>
<feature type="transmembrane region" description="Helical" evidence="1">
    <location>
        <begin position="1045"/>
        <end position="1064"/>
    </location>
</feature>
<gene>
    <name evidence="2" type="ORF">GGR90_002595</name>
</gene>
<protein>
    <submittedName>
        <fullName evidence="2">Multidrug efflux pump subunit AcrB</fullName>
    </submittedName>
</protein>
<name>A0A7X5XSV4_9SPHN</name>
<sequence length="1138" mass="123959">MSFRNISAWCIRNPVPPVVMFVLLLLAGIVSFNRMDVNDQPDIEFPAVQVIVAQPGAAPTELETQVTQRVEAAIRGVSGVDEMSSYVSEGNSRTFVQFAIGTPIDRAYNDVNQAIQQIRSDLPDGILEPQVVRVDIAGGPITYFAVEASDMTLEQLSWFVDNNVAKELLSIPGMSQVSRSGGVDREIRVILDPARMQSYGLTASQVNQQLRQVNVNAAGGRTEIAGSEQAVRVLGNAENAFQLGEMRLSIGDGRTIRLADIARVTDGYAEQRNLAKIRGRQVLSFSIEKAKGASDVTVHDETMKKLEQIKKNNPKVDFKILFTRTEYTKEQYRSSMLAMIEGAVLAVVVVFLFLRDWRATLISALAIPLSAIPTFWFMDMMGFSLNSLSLLALSLVAGVLVDDAIVEIENIVRHMRMGKTAYQASIDAADEIGLAVVATTMSIVAVFLPVALMPGISGQFFIQFGLTVVFAVLVSLAVARMITPMIAAYFLAAQGEQDHAAGPWVDRYEKLLAWTLDSSKQQAKKASYDAVPTKLAYLGVPLVLAGLYILFSIYSYFQPVPTGQEGPNPAIHFLLLTPFMAIVTFLATSLIAILLGALAYAVGMRQWAFTHWAAFMVRRAHARLFDHRVWIVGIGFLAFASSIILFMVLPQQFQPTINSDYSQVKYELPPGSTLEQSENIVRQIGEILDNNPVVETAFYDVEVGGGNAFITLKKDRPTTSVEWERSLQPKLAAIPDARVTFQSQSGGFSGRDITMVIGGDDPVALEKHARLIVDQMSKLKEVRAPRIEGDIPRPEIIVNPRMDLAAELGVTTQALSQTIRIATLGDIDQNAAKFSLSDRQIPIRVLLSEDSRRSLATIENLPVPTSRGTTVPLKSVAEIGFGAGPTELRRYNQTRRIVIGADLAPGLVTGDAQQKIDALPAVKNMPQGIRKVVQGDQKWQAELINNFIIAVVSGLMLVFSTLVLLYRRFLSPLVNMSSLLLAPLGGLLGLAVTGMEISMPVYIGLLMLLGIVAKNSILLVDFAIEEMDHGVSKMDALLDAGRKRAQPIVMTTVAMVAGMVPTALSLSGDGAWRAPMGVVVIGGLILSTLLTLLIVPAGFSLADSIEKRLGRFFSSNLLTYRKGDDTKPHGEPAPHPAE</sequence>
<feature type="transmembrane region" description="Helical" evidence="1">
    <location>
        <begin position="1001"/>
        <end position="1024"/>
    </location>
</feature>
<dbReference type="SUPFAM" id="SSF82693">
    <property type="entry name" value="Multidrug efflux transporter AcrB pore domain, PN1, PN2, PC1 and PC2 subdomains"/>
    <property type="match status" value="3"/>
</dbReference>
<feature type="transmembrane region" description="Helical" evidence="1">
    <location>
        <begin position="390"/>
        <end position="412"/>
    </location>
</feature>
<dbReference type="AlphaFoldDB" id="A0A7X5XSV4"/>
<dbReference type="Gene3D" id="1.20.1640.10">
    <property type="entry name" value="Multidrug efflux transporter AcrB transmembrane domain"/>
    <property type="match status" value="2"/>
</dbReference>
<feature type="transmembrane region" description="Helical" evidence="1">
    <location>
        <begin position="336"/>
        <end position="354"/>
    </location>
</feature>
<feature type="transmembrane region" description="Helical" evidence="1">
    <location>
        <begin position="629"/>
        <end position="649"/>
    </location>
</feature>
<feature type="transmembrane region" description="Helical" evidence="1">
    <location>
        <begin position="973"/>
        <end position="995"/>
    </location>
</feature>